<dbReference type="GO" id="GO:0006412">
    <property type="term" value="P:translation"/>
    <property type="evidence" value="ECO:0007669"/>
    <property type="project" value="InterPro"/>
</dbReference>
<name>A0A2N3G6R7_9ACTN</name>
<dbReference type="SUPFAM" id="SSF74731">
    <property type="entry name" value="Ribosomal protein L20"/>
    <property type="match status" value="1"/>
</dbReference>
<evidence type="ECO:0000256" key="5">
    <source>
        <dbReference type="ARBA" id="ARBA00023274"/>
    </source>
</evidence>
<evidence type="ECO:0000256" key="7">
    <source>
        <dbReference type="ARBA" id="ARBA00035172"/>
    </source>
</evidence>
<dbReference type="GO" id="GO:0003735">
    <property type="term" value="F:structural constituent of ribosome"/>
    <property type="evidence" value="ECO:0007669"/>
    <property type="project" value="InterPro"/>
</dbReference>
<comment type="function">
    <text evidence="6 8 9">Binds directly to 23S ribosomal RNA and is necessary for the in vitro assembly process of the 50S ribosomal subunit. It is not involved in the protein synthesizing functions of that subunit.</text>
</comment>
<keyword evidence="3 8" id="KW-0694">RNA-binding</keyword>
<dbReference type="NCBIfam" id="TIGR01032">
    <property type="entry name" value="rplT_bact"/>
    <property type="match status" value="1"/>
</dbReference>
<gene>
    <name evidence="8" type="primary">rplT</name>
    <name evidence="10" type="ORF">CVT63_02875</name>
</gene>
<dbReference type="GO" id="GO:0005840">
    <property type="term" value="C:ribosome"/>
    <property type="evidence" value="ECO:0007669"/>
    <property type="project" value="UniProtKB-KW"/>
</dbReference>
<comment type="caution">
    <text evidence="10">The sequence shown here is derived from an EMBL/GenBank/DDBJ whole genome shotgun (WGS) entry which is preliminary data.</text>
</comment>
<organism evidence="10 11">
    <name type="scientific">Candidatus Anoxymicrobium japonicum</name>
    <dbReference type="NCBI Taxonomy" id="2013648"/>
    <lineage>
        <taxon>Bacteria</taxon>
        <taxon>Bacillati</taxon>
        <taxon>Actinomycetota</taxon>
        <taxon>Candidatus Geothermincolia</taxon>
        <taxon>Candidatus Geothermincolales</taxon>
        <taxon>Candidatus Anoxymicrobiaceae</taxon>
        <taxon>Candidatus Anoxymicrobium</taxon>
    </lineage>
</organism>
<keyword evidence="5 8" id="KW-0687">Ribonucleoprotein</keyword>
<dbReference type="Gene3D" id="6.10.160.10">
    <property type="match status" value="1"/>
</dbReference>
<dbReference type="AlphaFoldDB" id="A0A2N3G6R7"/>
<dbReference type="GO" id="GO:0000027">
    <property type="term" value="P:ribosomal large subunit assembly"/>
    <property type="evidence" value="ECO:0007669"/>
    <property type="project" value="UniProtKB-UniRule"/>
</dbReference>
<comment type="similarity">
    <text evidence="1 8 9">Belongs to the bacterial ribosomal protein bL20 family.</text>
</comment>
<sequence>MPRTSNSVATRQRRKKVLKMARGYRGPKSKCFKSANEQVMHSLQYAYRDRRVRKREFRKLWISRINAAAREHGMSYNKFINGLKCADVEVDRKILADIAVRDPETFGQLVEVARGGKPGKTADKAKSAGKAATKAAAASSKTAKATDVPAAS</sequence>
<keyword evidence="2 8" id="KW-0699">rRNA-binding</keyword>
<dbReference type="Gene3D" id="1.10.1900.20">
    <property type="entry name" value="Ribosomal protein L20"/>
    <property type="match status" value="1"/>
</dbReference>
<reference evidence="10 11" key="1">
    <citation type="journal article" date="2017" name="ISME J.">
        <title>Potential for microbial H2 and metal transformations associated with novel bacteria and archaea in deep terrestrial subsurface sediments.</title>
        <authorList>
            <person name="Hernsdorf A.W."/>
            <person name="Amano Y."/>
            <person name="Miyakawa K."/>
            <person name="Ise K."/>
            <person name="Suzuki Y."/>
            <person name="Anantharaman K."/>
            <person name="Probst A."/>
            <person name="Burstein D."/>
            <person name="Thomas B.C."/>
            <person name="Banfield J.F."/>
        </authorList>
    </citation>
    <scope>NUCLEOTIDE SEQUENCE [LARGE SCALE GENOMIC DNA]</scope>
    <source>
        <strain evidence="10">HGW-Actinobacteria-3</strain>
    </source>
</reference>
<dbReference type="Proteomes" id="UP000233654">
    <property type="component" value="Unassembled WGS sequence"/>
</dbReference>
<dbReference type="GO" id="GO:0019843">
    <property type="term" value="F:rRNA binding"/>
    <property type="evidence" value="ECO:0007669"/>
    <property type="project" value="UniProtKB-UniRule"/>
</dbReference>
<keyword evidence="4 8" id="KW-0689">Ribosomal protein</keyword>
<dbReference type="PROSITE" id="PS00937">
    <property type="entry name" value="RIBOSOMAL_L20"/>
    <property type="match status" value="1"/>
</dbReference>
<evidence type="ECO:0000256" key="3">
    <source>
        <dbReference type="ARBA" id="ARBA00022884"/>
    </source>
</evidence>
<dbReference type="HAMAP" id="MF_00382">
    <property type="entry name" value="Ribosomal_bL20"/>
    <property type="match status" value="1"/>
</dbReference>
<dbReference type="PRINTS" id="PR00062">
    <property type="entry name" value="RIBOSOMALL20"/>
</dbReference>
<proteinExistence type="inferred from homology"/>
<evidence type="ECO:0000313" key="11">
    <source>
        <dbReference type="Proteomes" id="UP000233654"/>
    </source>
</evidence>
<dbReference type="PANTHER" id="PTHR10986">
    <property type="entry name" value="39S RIBOSOMAL PROTEIN L20"/>
    <property type="match status" value="1"/>
</dbReference>
<dbReference type="GO" id="GO:1990904">
    <property type="term" value="C:ribonucleoprotein complex"/>
    <property type="evidence" value="ECO:0007669"/>
    <property type="project" value="UniProtKB-KW"/>
</dbReference>
<dbReference type="Pfam" id="PF00453">
    <property type="entry name" value="Ribosomal_L20"/>
    <property type="match status" value="1"/>
</dbReference>
<dbReference type="InterPro" id="IPR035566">
    <property type="entry name" value="Ribosomal_protein_bL20_C"/>
</dbReference>
<dbReference type="InterPro" id="IPR049946">
    <property type="entry name" value="RIBOSOMAL_L20_CS"/>
</dbReference>
<evidence type="ECO:0000256" key="8">
    <source>
        <dbReference type="HAMAP-Rule" id="MF_00382"/>
    </source>
</evidence>
<evidence type="ECO:0000256" key="9">
    <source>
        <dbReference type="RuleBase" id="RU000560"/>
    </source>
</evidence>
<evidence type="ECO:0000256" key="1">
    <source>
        <dbReference type="ARBA" id="ARBA00007698"/>
    </source>
</evidence>
<accession>A0A2N3G6R7</accession>
<evidence type="ECO:0000313" key="10">
    <source>
        <dbReference type="EMBL" id="PKQ28406.1"/>
    </source>
</evidence>
<dbReference type="CDD" id="cd07026">
    <property type="entry name" value="Ribosomal_L20"/>
    <property type="match status" value="1"/>
</dbReference>
<dbReference type="InterPro" id="IPR005813">
    <property type="entry name" value="Ribosomal_bL20"/>
</dbReference>
<protein>
    <recommendedName>
        <fullName evidence="7 8">Large ribosomal subunit protein bL20</fullName>
    </recommendedName>
</protein>
<dbReference type="FunFam" id="1.10.1900.20:FF:000001">
    <property type="entry name" value="50S ribosomal protein L20"/>
    <property type="match status" value="1"/>
</dbReference>
<evidence type="ECO:0000256" key="6">
    <source>
        <dbReference type="ARBA" id="ARBA00024775"/>
    </source>
</evidence>
<evidence type="ECO:0000256" key="4">
    <source>
        <dbReference type="ARBA" id="ARBA00022980"/>
    </source>
</evidence>
<dbReference type="EMBL" id="PHEX01000017">
    <property type="protein sequence ID" value="PKQ28406.1"/>
    <property type="molecule type" value="Genomic_DNA"/>
</dbReference>
<evidence type="ECO:0000256" key="2">
    <source>
        <dbReference type="ARBA" id="ARBA00022730"/>
    </source>
</evidence>